<gene>
    <name evidence="1" type="ORF">DPMN_025648</name>
</gene>
<proteinExistence type="predicted"/>
<evidence type="ECO:0000313" key="1">
    <source>
        <dbReference type="EMBL" id="KAH3862675.1"/>
    </source>
</evidence>
<sequence length="79" mass="8691">MGKFIGLRSPDITFTHCTIRFPIQTTNSSRIVTVKVGRFEFSNTAVLASQSPKDIPGGSRTFQDRNGVTRRLQGLHAGL</sequence>
<evidence type="ECO:0000313" key="2">
    <source>
        <dbReference type="Proteomes" id="UP000828390"/>
    </source>
</evidence>
<reference evidence="1" key="1">
    <citation type="journal article" date="2019" name="bioRxiv">
        <title>The Genome of the Zebra Mussel, Dreissena polymorpha: A Resource for Invasive Species Research.</title>
        <authorList>
            <person name="McCartney M.A."/>
            <person name="Auch B."/>
            <person name="Kono T."/>
            <person name="Mallez S."/>
            <person name="Zhang Y."/>
            <person name="Obille A."/>
            <person name="Becker A."/>
            <person name="Abrahante J.E."/>
            <person name="Garbe J."/>
            <person name="Badalamenti J.P."/>
            <person name="Herman A."/>
            <person name="Mangelson H."/>
            <person name="Liachko I."/>
            <person name="Sullivan S."/>
            <person name="Sone E.D."/>
            <person name="Koren S."/>
            <person name="Silverstein K.A.T."/>
            <person name="Beckman K.B."/>
            <person name="Gohl D.M."/>
        </authorList>
    </citation>
    <scope>NUCLEOTIDE SEQUENCE</scope>
    <source>
        <strain evidence="1">Duluth1</strain>
        <tissue evidence="1">Whole animal</tissue>
    </source>
</reference>
<accession>A0A9D4LR39</accession>
<keyword evidence="2" id="KW-1185">Reference proteome</keyword>
<dbReference type="Proteomes" id="UP000828390">
    <property type="component" value="Unassembled WGS sequence"/>
</dbReference>
<organism evidence="1 2">
    <name type="scientific">Dreissena polymorpha</name>
    <name type="common">Zebra mussel</name>
    <name type="synonym">Mytilus polymorpha</name>
    <dbReference type="NCBI Taxonomy" id="45954"/>
    <lineage>
        <taxon>Eukaryota</taxon>
        <taxon>Metazoa</taxon>
        <taxon>Spiralia</taxon>
        <taxon>Lophotrochozoa</taxon>
        <taxon>Mollusca</taxon>
        <taxon>Bivalvia</taxon>
        <taxon>Autobranchia</taxon>
        <taxon>Heteroconchia</taxon>
        <taxon>Euheterodonta</taxon>
        <taxon>Imparidentia</taxon>
        <taxon>Neoheterodontei</taxon>
        <taxon>Myida</taxon>
        <taxon>Dreissenoidea</taxon>
        <taxon>Dreissenidae</taxon>
        <taxon>Dreissena</taxon>
    </lineage>
</organism>
<name>A0A9D4LR39_DREPO</name>
<dbReference type="EMBL" id="JAIWYP010000002">
    <property type="protein sequence ID" value="KAH3862675.1"/>
    <property type="molecule type" value="Genomic_DNA"/>
</dbReference>
<comment type="caution">
    <text evidence="1">The sequence shown here is derived from an EMBL/GenBank/DDBJ whole genome shotgun (WGS) entry which is preliminary data.</text>
</comment>
<protein>
    <submittedName>
        <fullName evidence="1">Uncharacterized protein</fullName>
    </submittedName>
</protein>
<dbReference type="AlphaFoldDB" id="A0A9D4LR39"/>
<reference evidence="1" key="2">
    <citation type="submission" date="2020-11" db="EMBL/GenBank/DDBJ databases">
        <authorList>
            <person name="McCartney M.A."/>
            <person name="Auch B."/>
            <person name="Kono T."/>
            <person name="Mallez S."/>
            <person name="Becker A."/>
            <person name="Gohl D.M."/>
            <person name="Silverstein K.A.T."/>
            <person name="Koren S."/>
            <person name="Bechman K.B."/>
            <person name="Herman A."/>
            <person name="Abrahante J.E."/>
            <person name="Garbe J."/>
        </authorList>
    </citation>
    <scope>NUCLEOTIDE SEQUENCE</scope>
    <source>
        <strain evidence="1">Duluth1</strain>
        <tissue evidence="1">Whole animal</tissue>
    </source>
</reference>